<gene>
    <name evidence="1" type="ORF">U064_1557</name>
</gene>
<organism evidence="1 2">
    <name type="scientific">Helicobacter pylori BM012S</name>
    <dbReference type="NCBI Taxonomy" id="1407463"/>
    <lineage>
        <taxon>Bacteria</taxon>
        <taxon>Pseudomonadati</taxon>
        <taxon>Campylobacterota</taxon>
        <taxon>Epsilonproteobacteria</taxon>
        <taxon>Campylobacterales</taxon>
        <taxon>Helicobacteraceae</taxon>
        <taxon>Helicobacter</taxon>
    </lineage>
</organism>
<dbReference type="EMBL" id="CP006889">
    <property type="protein sequence ID" value="AHA90454.1"/>
    <property type="molecule type" value="Genomic_DNA"/>
</dbReference>
<evidence type="ECO:0000313" key="1">
    <source>
        <dbReference type="EMBL" id="AHA90454.1"/>
    </source>
</evidence>
<proteinExistence type="predicted"/>
<dbReference type="KEGG" id="hez:U064_1557"/>
<dbReference type="Proteomes" id="UP000018543">
    <property type="component" value="Chromosome"/>
</dbReference>
<accession>V5NPY1</accession>
<evidence type="ECO:0000313" key="2">
    <source>
        <dbReference type="Proteomes" id="UP000018543"/>
    </source>
</evidence>
<name>V5NPY1_HELPX</name>
<dbReference type="HOGENOM" id="CLU_1560833_0_0_7"/>
<dbReference type="AlphaFoldDB" id="V5NPY1"/>
<protein>
    <recommendedName>
        <fullName evidence="3">CAAX protease</fullName>
    </recommendedName>
</protein>
<reference evidence="1 2" key="1">
    <citation type="journal article" date="2013" name="PLoS ONE">
        <title>Helicobacter pylori genomic microevolution during naturally occurring transmission between adults.</title>
        <authorList>
            <person name="Linz B."/>
            <person name="Windsor H.M."/>
            <person name="Gajewski J.P."/>
            <person name="Hake C.M."/>
            <person name="Drautz D.I."/>
            <person name="Schuster S.C."/>
            <person name="Marshall B.J."/>
        </authorList>
    </citation>
    <scope>NUCLEOTIDE SEQUENCE [LARGE SCALE GENOMIC DNA]</scope>
    <source>
        <strain evidence="1 2">BM012S</strain>
    </source>
</reference>
<evidence type="ECO:0008006" key="3">
    <source>
        <dbReference type="Google" id="ProtNLM"/>
    </source>
</evidence>
<dbReference type="PATRIC" id="fig|1407463.3.peg.1617"/>
<sequence length="171" mass="20349">MDTFFETALRSKMAVILAQKHSSKDIDDWFLSKKLSHKIERLKNTHHLESLKGYNGFQILNLFTLGDLETIIKIYWSDFKPLFADYRTYNEYVLPTYGTWEHFLKTFSLIRKARNDLFHNNPSKIKTSSLVKNIEILLLRLDFNPKNAFNNTLKLERTIFFKTIQKNAWTH</sequence>